<comment type="caution">
    <text evidence="2">The sequence shown here is derived from an EMBL/GenBank/DDBJ whole genome shotgun (WGS) entry which is preliminary data.</text>
</comment>
<protein>
    <submittedName>
        <fullName evidence="2">Uncharacterized protein</fullName>
    </submittedName>
</protein>
<proteinExistence type="predicted"/>
<dbReference type="EMBL" id="JAVRRA010025597">
    <property type="protein sequence ID" value="KAK5109531.1"/>
    <property type="molecule type" value="Genomic_DNA"/>
</dbReference>
<evidence type="ECO:0000256" key="1">
    <source>
        <dbReference type="SAM" id="MobiDB-lite"/>
    </source>
</evidence>
<dbReference type="Proteomes" id="UP001357485">
    <property type="component" value="Unassembled WGS sequence"/>
</dbReference>
<feature type="non-terminal residue" evidence="2">
    <location>
        <position position="168"/>
    </location>
</feature>
<accession>A0ABR0KQU4</accession>
<keyword evidence="3" id="KW-1185">Reference proteome</keyword>
<evidence type="ECO:0000313" key="2">
    <source>
        <dbReference type="EMBL" id="KAK5109531.1"/>
    </source>
</evidence>
<evidence type="ECO:0000313" key="3">
    <source>
        <dbReference type="Proteomes" id="UP001357485"/>
    </source>
</evidence>
<feature type="non-terminal residue" evidence="2">
    <location>
        <position position="1"/>
    </location>
</feature>
<feature type="region of interest" description="Disordered" evidence="1">
    <location>
        <begin position="66"/>
        <end position="131"/>
    </location>
</feature>
<reference evidence="2 3" key="1">
    <citation type="submission" date="2023-08" db="EMBL/GenBank/DDBJ databases">
        <title>Black Yeasts Isolated from many extreme environments.</title>
        <authorList>
            <person name="Coleine C."/>
            <person name="Stajich J.E."/>
            <person name="Selbmann L."/>
        </authorList>
    </citation>
    <scope>NUCLEOTIDE SEQUENCE [LARGE SCALE GENOMIC DNA]</scope>
    <source>
        <strain evidence="2 3">CCFEE 536</strain>
    </source>
</reference>
<gene>
    <name evidence="2" type="ORF">LTR16_005777</name>
</gene>
<name>A0ABR0KQU4_9PEZI</name>
<sequence length="168" mass="19057">CLAPQICRPTLCPLGPSSTRQCWPAQCNLRNFALHHQHHILLARPTIHLFRRYTFPLRRSLRRIGESERERKHTLAGQRAVVPLLGQPELARSSQAQTERASRSAEPDTAGDDCERAEQRGGERGEWRARGGQVQEVWKYKLQGEGRKRGCCGRNEAGLHEVWYAGGL</sequence>
<organism evidence="2 3">
    <name type="scientific">Cryomyces antarcticus</name>
    <dbReference type="NCBI Taxonomy" id="329879"/>
    <lineage>
        <taxon>Eukaryota</taxon>
        <taxon>Fungi</taxon>
        <taxon>Dikarya</taxon>
        <taxon>Ascomycota</taxon>
        <taxon>Pezizomycotina</taxon>
        <taxon>Dothideomycetes</taxon>
        <taxon>Dothideomycetes incertae sedis</taxon>
        <taxon>Cryomyces</taxon>
    </lineage>
</organism>
<feature type="compositionally biased region" description="Basic and acidic residues" evidence="1">
    <location>
        <begin position="113"/>
        <end position="129"/>
    </location>
</feature>